<dbReference type="Pfam" id="PF24681">
    <property type="entry name" value="Kelch_KLHDC2_KLHL20_DRC7"/>
    <property type="match status" value="1"/>
</dbReference>
<keyword evidence="1" id="KW-0880">Kelch repeat</keyword>
<dbReference type="SUPFAM" id="SSF117281">
    <property type="entry name" value="Kelch motif"/>
    <property type="match status" value="1"/>
</dbReference>
<proteinExistence type="predicted"/>
<evidence type="ECO:0008006" key="5">
    <source>
        <dbReference type="Google" id="ProtNLM"/>
    </source>
</evidence>
<keyword evidence="2" id="KW-0677">Repeat</keyword>
<dbReference type="Gene3D" id="2.120.10.80">
    <property type="entry name" value="Kelch-type beta propeller"/>
    <property type="match status" value="2"/>
</dbReference>
<comment type="caution">
    <text evidence="3">The sequence shown here is derived from an EMBL/GenBank/DDBJ whole genome shotgun (WGS) entry which is preliminary data.</text>
</comment>
<keyword evidence="4" id="KW-1185">Reference proteome</keyword>
<dbReference type="PANTHER" id="PTHR46093:SF18">
    <property type="entry name" value="FIBRONECTIN TYPE-III DOMAIN-CONTAINING PROTEIN"/>
    <property type="match status" value="1"/>
</dbReference>
<evidence type="ECO:0000313" key="3">
    <source>
        <dbReference type="EMBL" id="RKH74328.1"/>
    </source>
</evidence>
<gene>
    <name evidence="3" type="ORF">D7W81_01875</name>
</gene>
<accession>A0A3A8R2Y9</accession>
<dbReference type="InterPro" id="IPR015915">
    <property type="entry name" value="Kelch-typ_b-propeller"/>
</dbReference>
<evidence type="ECO:0000256" key="2">
    <source>
        <dbReference type="ARBA" id="ARBA00022737"/>
    </source>
</evidence>
<reference evidence="4" key="1">
    <citation type="submission" date="2018-09" db="EMBL/GenBank/DDBJ databases">
        <authorList>
            <person name="Livingstone P.G."/>
            <person name="Whitworth D.E."/>
        </authorList>
    </citation>
    <scope>NUCLEOTIDE SEQUENCE [LARGE SCALE GENOMIC DNA]</scope>
    <source>
        <strain evidence="4">AB050A</strain>
    </source>
</reference>
<evidence type="ECO:0000256" key="1">
    <source>
        <dbReference type="ARBA" id="ARBA00022441"/>
    </source>
</evidence>
<protein>
    <recommendedName>
        <fullName evidence="5">Galactose oxidase</fullName>
    </recommendedName>
</protein>
<name>A0A3A8R2Y9_9BACT</name>
<sequence>MAHSERDAVKPFRMRLMPGLFLLSLVCCSSPRKTGVEEQGTWELLPTGAGPGAGLQVATVFDGQDVLLWGGLGGCTVNGVCADGARFDVASRTWTPLSSQGAPAARTLHTAVWTGQRMLVWGGVGCGERPQTPCGDGAAYAPSTDSWSALSAQGAPSARGWHSAAWTGRWMLVWGGEEPQQARVLGDGARYDMEAGAWTPMSGAGAPVARRYHSTVWTGQALMVWGGSGGASVDVALSDGAAYSPETDSWRPLSSAGAPQARWAHTAVWTGTKMLVWGGLGCGSDGRDSPRYCEGGAAYDPLLDTWSPLSDKDAPSPRTGHSAVWTGTKMLVWGGASSKCGSGGACSDGAAYDPATDTWTPLRTEGAPSARSGQVGVWTGDALFIWGGMGGGGSEVPLSDGALWVP</sequence>
<dbReference type="AlphaFoldDB" id="A0A3A8R2Y9"/>
<dbReference type="Proteomes" id="UP000267003">
    <property type="component" value="Unassembled WGS sequence"/>
</dbReference>
<dbReference type="PANTHER" id="PTHR46093">
    <property type="entry name" value="ACYL-COA-BINDING DOMAIN-CONTAINING PROTEIN 5"/>
    <property type="match status" value="1"/>
</dbReference>
<dbReference type="EMBL" id="RAWK01000007">
    <property type="protein sequence ID" value="RKH74328.1"/>
    <property type="molecule type" value="Genomic_DNA"/>
</dbReference>
<evidence type="ECO:0000313" key="4">
    <source>
        <dbReference type="Proteomes" id="UP000267003"/>
    </source>
</evidence>
<organism evidence="3 4">
    <name type="scientific">Corallococcus aberystwythensis</name>
    <dbReference type="NCBI Taxonomy" id="2316722"/>
    <lineage>
        <taxon>Bacteria</taxon>
        <taxon>Pseudomonadati</taxon>
        <taxon>Myxococcota</taxon>
        <taxon>Myxococcia</taxon>
        <taxon>Myxococcales</taxon>
        <taxon>Cystobacterineae</taxon>
        <taxon>Myxococcaceae</taxon>
        <taxon>Corallococcus</taxon>
    </lineage>
</organism>